<gene>
    <name evidence="1" type="ORF">CCHLO57077_00014949</name>
</gene>
<dbReference type="EMBL" id="CABFNP030001029">
    <property type="protein sequence ID" value="CAI6090637.1"/>
    <property type="molecule type" value="Genomic_DNA"/>
</dbReference>
<dbReference type="AlphaFoldDB" id="A0AA35M500"/>
<sequence>MHPVAELVNDNTRYSNIVLLDLEPRHAGASIGMHHARCPWEGSDRVYIHLGPWPSIGRIIVGQAGGPKAQRRDKTVVCAFKHRDSLVGRAAIVAVDAETLPPGPMFGFAVKVAGSAATERSGVGAAQVLKAAWERITSVTEKEGSMVKDNQASYSVGGGFNNR</sequence>
<evidence type="ECO:0000313" key="2">
    <source>
        <dbReference type="Proteomes" id="UP001160390"/>
    </source>
</evidence>
<accession>A0AA35M500</accession>
<dbReference type="Proteomes" id="UP001160390">
    <property type="component" value="Unassembled WGS sequence"/>
</dbReference>
<comment type="caution">
    <text evidence="1">The sequence shown here is derived from an EMBL/GenBank/DDBJ whole genome shotgun (WGS) entry which is preliminary data.</text>
</comment>
<reference evidence="1" key="1">
    <citation type="submission" date="2023-01" db="EMBL/GenBank/DDBJ databases">
        <authorList>
            <person name="Piombo E."/>
        </authorList>
    </citation>
    <scope>NUCLEOTIDE SEQUENCE</scope>
</reference>
<organism evidence="1 2">
    <name type="scientific">Clonostachys chloroleuca</name>
    <dbReference type="NCBI Taxonomy" id="1926264"/>
    <lineage>
        <taxon>Eukaryota</taxon>
        <taxon>Fungi</taxon>
        <taxon>Dikarya</taxon>
        <taxon>Ascomycota</taxon>
        <taxon>Pezizomycotina</taxon>
        <taxon>Sordariomycetes</taxon>
        <taxon>Hypocreomycetidae</taxon>
        <taxon>Hypocreales</taxon>
        <taxon>Bionectriaceae</taxon>
        <taxon>Clonostachys</taxon>
    </lineage>
</organism>
<evidence type="ECO:0000313" key="1">
    <source>
        <dbReference type="EMBL" id="CAI6090637.1"/>
    </source>
</evidence>
<keyword evidence="2" id="KW-1185">Reference proteome</keyword>
<name>A0AA35M500_9HYPO</name>
<proteinExistence type="predicted"/>
<protein>
    <submittedName>
        <fullName evidence="1">Uncharacterized protein</fullName>
    </submittedName>
</protein>